<dbReference type="Pfam" id="PF08669">
    <property type="entry name" value="GCV_T_C"/>
    <property type="match status" value="1"/>
</dbReference>
<organism evidence="4 5">
    <name type="scientific">Nosocomiicoccus ampullae</name>
    <dbReference type="NCBI Taxonomy" id="489910"/>
    <lineage>
        <taxon>Bacteria</taxon>
        <taxon>Bacillati</taxon>
        <taxon>Bacillota</taxon>
        <taxon>Bacilli</taxon>
        <taxon>Bacillales</taxon>
        <taxon>Staphylococcaceae</taxon>
        <taxon>Nosocomiicoccus</taxon>
    </lineage>
</organism>
<keyword evidence="4" id="KW-0808">Transferase</keyword>
<dbReference type="EMBL" id="JACHHF010000004">
    <property type="protein sequence ID" value="MBB5175963.1"/>
    <property type="molecule type" value="Genomic_DNA"/>
</dbReference>
<dbReference type="GO" id="GO:0004047">
    <property type="term" value="F:aminomethyltransferase activity"/>
    <property type="evidence" value="ECO:0007669"/>
    <property type="project" value="UniProtKB-EC"/>
</dbReference>
<sequence>MLKNDERRRLEHEAIRNNVGFHEYTHDLIEVSGEDAAKFLDYIFVNDVYDLNVDDNVYTTMLDESGGIIDDVIIIRKNEDTFHVSTLRGEKMIEWLESHKNDFKVTIKNVKHQNRMITIQGPKSRDLVNELINETIDDLKRFHVREYKVSDETVEIMRAGFTGELGYEVYVRPEFKDEFIGRLKTAGEKYNLTEVTTNIYHDSIPMEKGYILLEDIKGLTPHEAGLGWTVDWSKDFIGKEKILNDHKKETRSPNEVKGLLVDQYIKSDTPITFNEEKVGKVIRVIYGYTVEQYIGFALVDTSKVKENSVVEVGNNKGKIVKRKFYDLNDERVKATD</sequence>
<dbReference type="InterPro" id="IPR028896">
    <property type="entry name" value="GcvT/YgfZ/DmdA"/>
</dbReference>
<evidence type="ECO:0000313" key="5">
    <source>
        <dbReference type="Proteomes" id="UP000579136"/>
    </source>
</evidence>
<dbReference type="PANTHER" id="PTHR43757:SF2">
    <property type="entry name" value="AMINOMETHYLTRANSFERASE, MITOCHONDRIAL"/>
    <property type="match status" value="1"/>
</dbReference>
<dbReference type="InterPro" id="IPR027266">
    <property type="entry name" value="TrmE/GcvT-like"/>
</dbReference>
<dbReference type="PANTHER" id="PTHR43757">
    <property type="entry name" value="AMINOMETHYLTRANSFERASE"/>
    <property type="match status" value="1"/>
</dbReference>
<dbReference type="Gene3D" id="3.30.1360.120">
    <property type="entry name" value="Probable tRNA modification gtpase trme, domain 1"/>
    <property type="match status" value="1"/>
</dbReference>
<proteinExistence type="predicted"/>
<dbReference type="EC" id="2.1.2.10" evidence="4"/>
<dbReference type="AlphaFoldDB" id="A0A9Q2HF74"/>
<dbReference type="InterPro" id="IPR006222">
    <property type="entry name" value="GCVT_N"/>
</dbReference>
<dbReference type="SUPFAM" id="SSF103025">
    <property type="entry name" value="Folate-binding domain"/>
    <property type="match status" value="1"/>
</dbReference>
<evidence type="ECO:0000256" key="1">
    <source>
        <dbReference type="PIRSR" id="PIRSR006487-1"/>
    </source>
</evidence>
<dbReference type="Proteomes" id="UP000579136">
    <property type="component" value="Unassembled WGS sequence"/>
</dbReference>
<dbReference type="SUPFAM" id="SSF101790">
    <property type="entry name" value="Aminomethyltransferase beta-barrel domain"/>
    <property type="match status" value="1"/>
</dbReference>
<comment type="caution">
    <text evidence="4">The sequence shown here is derived from an EMBL/GenBank/DDBJ whole genome shotgun (WGS) entry which is preliminary data.</text>
</comment>
<feature type="domain" description="Aminomethyltransferase C-terminal" evidence="3">
    <location>
        <begin position="259"/>
        <end position="326"/>
    </location>
</feature>
<dbReference type="PIRSF" id="PIRSF006487">
    <property type="entry name" value="GcvT"/>
    <property type="match status" value="1"/>
</dbReference>
<protein>
    <submittedName>
        <fullName evidence="4">Aminomethyltransferase</fullName>
        <ecNumber evidence="4">2.1.2.10</ecNumber>
    </submittedName>
</protein>
<name>A0A9Q2HF74_9STAP</name>
<keyword evidence="5" id="KW-1185">Reference proteome</keyword>
<feature type="binding site" evidence="1">
    <location>
        <position position="168"/>
    </location>
    <ligand>
        <name>substrate</name>
    </ligand>
</feature>
<evidence type="ECO:0000313" key="4">
    <source>
        <dbReference type="EMBL" id="MBB5175963.1"/>
    </source>
</evidence>
<dbReference type="RefSeq" id="WP_183673758.1">
    <property type="nucleotide sequence ID" value="NZ_CBCRYX010000006.1"/>
</dbReference>
<dbReference type="InterPro" id="IPR013977">
    <property type="entry name" value="GcvT_C"/>
</dbReference>
<gene>
    <name evidence="4" type="ORF">HNQ45_000847</name>
</gene>
<dbReference type="InterPro" id="IPR029043">
    <property type="entry name" value="GcvT/YgfZ_C"/>
</dbReference>
<feature type="domain" description="GCVT N-terminal" evidence="2">
    <location>
        <begin position="10"/>
        <end position="234"/>
    </location>
</feature>
<evidence type="ECO:0000259" key="2">
    <source>
        <dbReference type="Pfam" id="PF01571"/>
    </source>
</evidence>
<dbReference type="Pfam" id="PF01571">
    <property type="entry name" value="GCV_T"/>
    <property type="match status" value="1"/>
</dbReference>
<reference evidence="4 5" key="1">
    <citation type="submission" date="2020-08" db="EMBL/GenBank/DDBJ databases">
        <title>Genomic Encyclopedia of Type Strains, Phase IV (KMG-IV): sequencing the most valuable type-strain genomes for metagenomic binning, comparative biology and taxonomic classification.</title>
        <authorList>
            <person name="Goeker M."/>
        </authorList>
    </citation>
    <scope>NUCLEOTIDE SEQUENCE [LARGE SCALE GENOMIC DNA]</scope>
    <source>
        <strain evidence="4 5">DSM 19163</strain>
    </source>
</reference>
<accession>A0A9Q2HF74</accession>
<evidence type="ECO:0000259" key="3">
    <source>
        <dbReference type="Pfam" id="PF08669"/>
    </source>
</evidence>